<dbReference type="Proteomes" id="UP001316803">
    <property type="component" value="Unassembled WGS sequence"/>
</dbReference>
<dbReference type="FunFam" id="1.10.150.20:FF:000010">
    <property type="entry name" value="DNA polymerase lambda"/>
    <property type="match status" value="1"/>
</dbReference>
<evidence type="ECO:0000256" key="3">
    <source>
        <dbReference type="ARBA" id="ARBA00022679"/>
    </source>
</evidence>
<gene>
    <name evidence="9" type="ORF">OHC33_002066</name>
</gene>
<accession>A0AAN8EUZ3</accession>
<protein>
    <recommendedName>
        <fullName evidence="8">BRCT domain-containing protein</fullName>
    </recommendedName>
</protein>
<keyword evidence="3" id="KW-0808">Transferase</keyword>
<dbReference type="InterPro" id="IPR010996">
    <property type="entry name" value="HHH_MUS81"/>
</dbReference>
<dbReference type="GO" id="GO:0046872">
    <property type="term" value="F:metal ion binding"/>
    <property type="evidence" value="ECO:0007669"/>
    <property type="project" value="UniProtKB-KW"/>
</dbReference>
<evidence type="ECO:0000256" key="2">
    <source>
        <dbReference type="ARBA" id="ARBA00008323"/>
    </source>
</evidence>
<dbReference type="FunFam" id="3.30.210.10:FF:000005">
    <property type="entry name" value="DNA polymerase IV"/>
    <property type="match status" value="1"/>
</dbReference>
<reference evidence="9 10" key="1">
    <citation type="submission" date="2022-12" db="EMBL/GenBank/DDBJ databases">
        <title>Genomic features and morphological characterization of a novel Knufia sp. strain isolated from spacecraft assembly facility.</title>
        <authorList>
            <person name="Teixeira M."/>
            <person name="Chander A.M."/>
            <person name="Stajich J.E."/>
            <person name="Venkateswaran K."/>
        </authorList>
    </citation>
    <scope>NUCLEOTIDE SEQUENCE [LARGE SCALE GENOMIC DNA]</scope>
    <source>
        <strain evidence="9 10">FJI-L2-BK-P2</strain>
    </source>
</reference>
<dbReference type="SMART" id="SM00483">
    <property type="entry name" value="POLXc"/>
    <property type="match status" value="1"/>
</dbReference>
<dbReference type="GO" id="GO:0006303">
    <property type="term" value="P:double-strand break repair via nonhomologous end joining"/>
    <property type="evidence" value="ECO:0007669"/>
    <property type="project" value="TreeGrafter"/>
</dbReference>
<dbReference type="InterPro" id="IPR002054">
    <property type="entry name" value="DNA-dir_DNA_pol_X"/>
</dbReference>
<feature type="compositionally biased region" description="Polar residues" evidence="7">
    <location>
        <begin position="185"/>
        <end position="206"/>
    </location>
</feature>
<name>A0AAN8EUZ3_9EURO</name>
<dbReference type="SUPFAM" id="SSF81585">
    <property type="entry name" value="PsbU/PolX domain-like"/>
    <property type="match status" value="1"/>
</dbReference>
<dbReference type="Pfam" id="PF14791">
    <property type="entry name" value="DNA_pol_B_thumb"/>
    <property type="match status" value="1"/>
</dbReference>
<dbReference type="FunFam" id="1.10.150.110:FF:000005">
    <property type="entry name" value="DNA polymerase POL4"/>
    <property type="match status" value="1"/>
</dbReference>
<dbReference type="PANTHER" id="PTHR11276:SF29">
    <property type="entry name" value="DNA POLYMERASE TYPE-X FAMILY PROTEIN POL4"/>
    <property type="match status" value="1"/>
</dbReference>
<dbReference type="SUPFAM" id="SSF81301">
    <property type="entry name" value="Nucleotidyltransferase"/>
    <property type="match status" value="1"/>
</dbReference>
<evidence type="ECO:0000313" key="9">
    <source>
        <dbReference type="EMBL" id="KAK5956580.1"/>
    </source>
</evidence>
<feature type="domain" description="BRCT" evidence="8">
    <location>
        <begin position="109"/>
        <end position="155"/>
    </location>
</feature>
<dbReference type="GO" id="GO:0003887">
    <property type="term" value="F:DNA-directed DNA polymerase activity"/>
    <property type="evidence" value="ECO:0007669"/>
    <property type="project" value="InterPro"/>
</dbReference>
<feature type="compositionally biased region" description="Low complexity" evidence="7">
    <location>
        <begin position="241"/>
        <end position="254"/>
    </location>
</feature>
<feature type="region of interest" description="Disordered" evidence="7">
    <location>
        <begin position="72"/>
        <end position="113"/>
    </location>
</feature>
<dbReference type="InterPro" id="IPR029398">
    <property type="entry name" value="PolB_thumb"/>
</dbReference>
<comment type="subcellular location">
    <subcellularLocation>
        <location evidence="1">Nucleus</location>
    </subcellularLocation>
</comment>
<feature type="compositionally biased region" description="Low complexity" evidence="7">
    <location>
        <begin position="215"/>
        <end position="229"/>
    </location>
</feature>
<dbReference type="InterPro" id="IPR027421">
    <property type="entry name" value="DNA_pol_lamdba_lyase_dom_sf"/>
</dbReference>
<dbReference type="InterPro" id="IPR043519">
    <property type="entry name" value="NT_sf"/>
</dbReference>
<dbReference type="AlphaFoldDB" id="A0AAN8EUZ3"/>
<keyword evidence="4" id="KW-0548">Nucleotidyltransferase</keyword>
<dbReference type="PANTHER" id="PTHR11276">
    <property type="entry name" value="DNA POLYMERASE TYPE-X FAMILY MEMBER"/>
    <property type="match status" value="1"/>
</dbReference>
<sequence>MAAAAGLDFASLPPIFILEANLPADEMHDAEDAVSEAGGQLTYSPSEARIFVGRLTQKKRAAFELRSRGLWTEEGTLPQQQQPPRKKRKRKRKPSSSRSETESEHEDGVIDAPEQAPATHDALLNLKDHVVVLKLKWLTKSLETGAFLPPEPYLVYTGRIAEKPKDETAAPALAASITYIKANADDSTPASSQAPPAQNTSTSSLPSILDGTKFTSSSPPVSQSIASTSPRRFRDQKYAHRTTPTTTHPAFHRTTTSEHDFFDTSKSSLPTPPKWMLEPHPRANYACLRSTFANPPNAPFIAHLSKIKEARLLTLDEIGVRAYSTSIASLSAYTHKISTPAEITRLPGCSEKIAALWVEWFTSAAPDVPDSDRHLRVTDALDADEDLRILKTFWNIWGVGADTARKFYYERGWRDLDDVVEYGWHSGALNRVQQIGVKFYDEFLVKIPRGEVEEISDVILRHARLCRDVPEGCWSNKANGYRGNWDKVDDGRGDPDWDPRDMVCVIVGGYRRGKNECGDVDVILSHRDEEVTKDLVVDVVRSLEEEKYITHTLTLHTTNSDRDQQTLPFKGERTGHGFDTLDKALCVWQDPVFDEEKHEKNPNIHKRVDIIVSPWRTVGAAVLGWSGATTNERDIRRWCRKEKGWKYDSSGVRDRGTGAVLDFESPRVMSDGKQKEGEVLDDGDGWEDRERRLMEGLGIGWRPANERWTG</sequence>
<dbReference type="InterPro" id="IPR018944">
    <property type="entry name" value="DNA_pol_lambd_fingers_domain"/>
</dbReference>
<evidence type="ECO:0000256" key="4">
    <source>
        <dbReference type="ARBA" id="ARBA00022695"/>
    </source>
</evidence>
<evidence type="ECO:0000313" key="10">
    <source>
        <dbReference type="Proteomes" id="UP001316803"/>
    </source>
</evidence>
<dbReference type="PROSITE" id="PS50172">
    <property type="entry name" value="BRCT"/>
    <property type="match status" value="1"/>
</dbReference>
<dbReference type="InterPro" id="IPR028207">
    <property type="entry name" value="DNA_pol_B_palm_palm"/>
</dbReference>
<dbReference type="Gene3D" id="1.10.150.110">
    <property type="entry name" value="DNA polymerase beta, N-terminal domain-like"/>
    <property type="match status" value="1"/>
</dbReference>
<comment type="caution">
    <text evidence="9">The sequence shown here is derived from an EMBL/GenBank/DDBJ whole genome shotgun (WGS) entry which is preliminary data.</text>
</comment>
<dbReference type="Pfam" id="PF14716">
    <property type="entry name" value="HHH_8"/>
    <property type="match status" value="1"/>
</dbReference>
<dbReference type="GO" id="GO:0003677">
    <property type="term" value="F:DNA binding"/>
    <property type="evidence" value="ECO:0007669"/>
    <property type="project" value="InterPro"/>
</dbReference>
<dbReference type="Gene3D" id="3.30.210.10">
    <property type="entry name" value="DNA polymerase, thumb domain"/>
    <property type="match status" value="1"/>
</dbReference>
<feature type="compositionally biased region" description="Basic and acidic residues" evidence="7">
    <location>
        <begin position="99"/>
        <end position="108"/>
    </location>
</feature>
<dbReference type="SUPFAM" id="SSF47802">
    <property type="entry name" value="DNA polymerase beta, N-terminal domain-like"/>
    <property type="match status" value="1"/>
</dbReference>
<feature type="compositionally biased region" description="Basic residues" evidence="7">
    <location>
        <begin position="84"/>
        <end position="95"/>
    </location>
</feature>
<dbReference type="Pfam" id="PF10391">
    <property type="entry name" value="DNA_pol_lambd_f"/>
    <property type="match status" value="1"/>
</dbReference>
<evidence type="ECO:0000259" key="8">
    <source>
        <dbReference type="PROSITE" id="PS50172"/>
    </source>
</evidence>
<evidence type="ECO:0000256" key="5">
    <source>
        <dbReference type="ARBA" id="ARBA00022723"/>
    </source>
</evidence>
<keyword evidence="5" id="KW-0479">Metal-binding</keyword>
<feature type="region of interest" description="Disordered" evidence="7">
    <location>
        <begin position="185"/>
        <end position="274"/>
    </location>
</feature>
<keyword evidence="10" id="KW-1185">Reference proteome</keyword>
<keyword evidence="6" id="KW-0539">Nucleus</keyword>
<dbReference type="InterPro" id="IPR001357">
    <property type="entry name" value="BRCT_dom"/>
</dbReference>
<dbReference type="EMBL" id="JAKLMC020000004">
    <property type="protein sequence ID" value="KAK5956580.1"/>
    <property type="molecule type" value="Genomic_DNA"/>
</dbReference>
<proteinExistence type="inferred from homology"/>
<dbReference type="Gene3D" id="1.10.150.20">
    <property type="entry name" value="5' to 3' exonuclease, C-terminal subdomain"/>
    <property type="match status" value="1"/>
</dbReference>
<dbReference type="InterPro" id="IPR037160">
    <property type="entry name" value="DNA_Pol_thumb_sf"/>
</dbReference>
<evidence type="ECO:0000256" key="1">
    <source>
        <dbReference type="ARBA" id="ARBA00004123"/>
    </source>
</evidence>
<dbReference type="InterPro" id="IPR022312">
    <property type="entry name" value="DNA_pol_X"/>
</dbReference>
<evidence type="ECO:0000256" key="7">
    <source>
        <dbReference type="SAM" id="MobiDB-lite"/>
    </source>
</evidence>
<comment type="similarity">
    <text evidence="2">Belongs to the DNA polymerase type-X family.</text>
</comment>
<dbReference type="Gene3D" id="3.30.460.10">
    <property type="entry name" value="Beta Polymerase, domain 2"/>
    <property type="match status" value="1"/>
</dbReference>
<evidence type="ECO:0000256" key="6">
    <source>
        <dbReference type="ARBA" id="ARBA00023242"/>
    </source>
</evidence>
<dbReference type="GO" id="GO:0005634">
    <property type="term" value="C:nucleus"/>
    <property type="evidence" value="ECO:0007669"/>
    <property type="project" value="UniProtKB-SubCell"/>
</dbReference>
<organism evidence="9 10">
    <name type="scientific">Knufia fluminis</name>
    <dbReference type="NCBI Taxonomy" id="191047"/>
    <lineage>
        <taxon>Eukaryota</taxon>
        <taxon>Fungi</taxon>
        <taxon>Dikarya</taxon>
        <taxon>Ascomycota</taxon>
        <taxon>Pezizomycotina</taxon>
        <taxon>Eurotiomycetes</taxon>
        <taxon>Chaetothyriomycetidae</taxon>
        <taxon>Chaetothyriales</taxon>
        <taxon>Trichomeriaceae</taxon>
        <taxon>Knufia</taxon>
    </lineage>
</organism>
<dbReference type="Pfam" id="PF14792">
    <property type="entry name" value="DNA_pol_B_palm"/>
    <property type="match status" value="1"/>
</dbReference>